<dbReference type="InterPro" id="IPR013766">
    <property type="entry name" value="Thioredoxin_domain"/>
</dbReference>
<gene>
    <name evidence="3" type="ORF">SAMN05660313_02552</name>
</gene>
<keyword evidence="3" id="KW-0413">Isomerase</keyword>
<evidence type="ECO:0000313" key="4">
    <source>
        <dbReference type="Proteomes" id="UP000183257"/>
    </source>
</evidence>
<dbReference type="Gene3D" id="3.40.30.10">
    <property type="entry name" value="Glutaredoxin"/>
    <property type="match status" value="1"/>
</dbReference>
<dbReference type="AlphaFoldDB" id="A0A1K1QD03"/>
<dbReference type="Proteomes" id="UP000183257">
    <property type="component" value="Unassembled WGS sequence"/>
</dbReference>
<keyword evidence="1" id="KW-0732">Signal</keyword>
<dbReference type="InterPro" id="IPR036249">
    <property type="entry name" value="Thioredoxin-like_sf"/>
</dbReference>
<dbReference type="Pfam" id="PF00085">
    <property type="entry name" value="Thioredoxin"/>
    <property type="match status" value="1"/>
</dbReference>
<protein>
    <submittedName>
        <fullName evidence="3">Thiol-disulfide isomerase or thioredoxin</fullName>
    </submittedName>
</protein>
<feature type="domain" description="Thioredoxin" evidence="2">
    <location>
        <begin position="19"/>
        <end position="174"/>
    </location>
</feature>
<dbReference type="GO" id="GO:0016853">
    <property type="term" value="F:isomerase activity"/>
    <property type="evidence" value="ECO:0007669"/>
    <property type="project" value="UniProtKB-KW"/>
</dbReference>
<dbReference type="RefSeq" id="WP_072304178.1">
    <property type="nucleotide sequence ID" value="NZ_FPIY01000003.1"/>
</dbReference>
<organism evidence="3 4">
    <name type="scientific">Cellulophaga fucicola</name>
    <dbReference type="NCBI Taxonomy" id="76595"/>
    <lineage>
        <taxon>Bacteria</taxon>
        <taxon>Pseudomonadati</taxon>
        <taxon>Bacteroidota</taxon>
        <taxon>Flavobacteriia</taxon>
        <taxon>Flavobacteriales</taxon>
        <taxon>Flavobacteriaceae</taxon>
        <taxon>Cellulophaga</taxon>
    </lineage>
</organism>
<dbReference type="OrthoDB" id="6398367at2"/>
<dbReference type="PROSITE" id="PS51352">
    <property type="entry name" value="THIOREDOXIN_2"/>
    <property type="match status" value="1"/>
</dbReference>
<feature type="signal peptide" evidence="1">
    <location>
        <begin position="1"/>
        <end position="22"/>
    </location>
</feature>
<proteinExistence type="predicted"/>
<reference evidence="4" key="1">
    <citation type="submission" date="2016-11" db="EMBL/GenBank/DDBJ databases">
        <authorList>
            <person name="Varghese N."/>
            <person name="Submissions S."/>
        </authorList>
    </citation>
    <scope>NUCLEOTIDE SEQUENCE [LARGE SCALE GENOMIC DNA]</scope>
    <source>
        <strain evidence="4">DSM 24786</strain>
    </source>
</reference>
<feature type="chain" id="PRO_5013289789" evidence="1">
    <location>
        <begin position="23"/>
        <end position="180"/>
    </location>
</feature>
<dbReference type="STRING" id="76595.SAMN05660313_02552"/>
<dbReference type="CDD" id="cd02947">
    <property type="entry name" value="TRX_family"/>
    <property type="match status" value="1"/>
</dbReference>
<sequence length="180" mass="20685">MKTYTNTIQLLFLLLCSLTAIAQVSKDHNNRERLLGEINKTDLTQNSFANWFTPKYDNYKVDTETLKTIESKLKNYKIVAFMGTWCGDSKRETPPFYKILEAANFPMENFKLVAVDNARNNYKKSPGGEEKGLDITHVPTFILYKDGKEVNRIVESPIISLEKDLQAIVNDDTYIPNYTD</sequence>
<evidence type="ECO:0000313" key="3">
    <source>
        <dbReference type="EMBL" id="SFW57102.1"/>
    </source>
</evidence>
<evidence type="ECO:0000256" key="1">
    <source>
        <dbReference type="SAM" id="SignalP"/>
    </source>
</evidence>
<dbReference type="EMBL" id="FPIY01000003">
    <property type="protein sequence ID" value="SFW57102.1"/>
    <property type="molecule type" value="Genomic_DNA"/>
</dbReference>
<evidence type="ECO:0000259" key="2">
    <source>
        <dbReference type="PROSITE" id="PS51352"/>
    </source>
</evidence>
<accession>A0A1K1QD03</accession>
<dbReference type="SUPFAM" id="SSF52833">
    <property type="entry name" value="Thioredoxin-like"/>
    <property type="match status" value="1"/>
</dbReference>
<name>A0A1K1QD03_9FLAO</name>
<keyword evidence="4" id="KW-1185">Reference proteome</keyword>